<dbReference type="Proteomes" id="UP000230052">
    <property type="component" value="Unassembled WGS sequence"/>
</dbReference>
<organism evidence="3 4">
    <name type="scientific">Candidatus Aquitaenariimonas noxiae</name>
    <dbReference type="NCBI Taxonomy" id="1974741"/>
    <lineage>
        <taxon>Bacteria</taxon>
        <taxon>Pseudomonadati</taxon>
        <taxon>Candidatus Omnitrophota</taxon>
        <taxon>Candidatus Aquitaenariimonas</taxon>
    </lineage>
</organism>
<dbReference type="InterPro" id="IPR052018">
    <property type="entry name" value="PHP_domain"/>
</dbReference>
<feature type="domain" description="Polymerase/histidinol phosphatase N-terminal" evidence="2">
    <location>
        <begin position="3892"/>
        <end position="3957"/>
    </location>
</feature>
<evidence type="ECO:0000313" key="3">
    <source>
        <dbReference type="EMBL" id="PIU42349.1"/>
    </source>
</evidence>
<comment type="caution">
    <text evidence="3">The sequence shown here is derived from an EMBL/GenBank/DDBJ whole genome shotgun (WGS) entry which is preliminary data.</text>
</comment>
<feature type="transmembrane region" description="Helical" evidence="1">
    <location>
        <begin position="52"/>
        <end position="70"/>
    </location>
</feature>
<evidence type="ECO:0000259" key="2">
    <source>
        <dbReference type="SMART" id="SM00481"/>
    </source>
</evidence>
<evidence type="ECO:0000313" key="4">
    <source>
        <dbReference type="Proteomes" id="UP000230052"/>
    </source>
</evidence>
<keyword evidence="1" id="KW-0472">Membrane</keyword>
<keyword evidence="1" id="KW-1133">Transmembrane helix</keyword>
<dbReference type="InterPro" id="IPR003141">
    <property type="entry name" value="Pol/His_phosphatase_N"/>
</dbReference>
<dbReference type="Gene3D" id="3.20.20.140">
    <property type="entry name" value="Metal-dependent hydrolases"/>
    <property type="match status" value="1"/>
</dbReference>
<gene>
    <name evidence="3" type="ORF">COS99_00725</name>
</gene>
<dbReference type="PANTHER" id="PTHR42924:SF3">
    <property type="entry name" value="POLYMERASE_HISTIDINOL PHOSPHATASE N-TERMINAL DOMAIN-CONTAINING PROTEIN"/>
    <property type="match status" value="1"/>
</dbReference>
<evidence type="ECO:0000256" key="1">
    <source>
        <dbReference type="SAM" id="Phobius"/>
    </source>
</evidence>
<protein>
    <recommendedName>
        <fullName evidence="2">Polymerase/histidinol phosphatase N-terminal domain-containing protein</fullName>
    </recommendedName>
</protein>
<dbReference type="Pfam" id="PF02811">
    <property type="entry name" value="PHP"/>
    <property type="match status" value="1"/>
</dbReference>
<dbReference type="EMBL" id="PEWV01000009">
    <property type="protein sequence ID" value="PIU42349.1"/>
    <property type="molecule type" value="Genomic_DNA"/>
</dbReference>
<proteinExistence type="predicted"/>
<dbReference type="CDD" id="cd07438">
    <property type="entry name" value="PHP_HisPPase_AMP"/>
    <property type="match status" value="1"/>
</dbReference>
<reference evidence="3 4" key="1">
    <citation type="submission" date="2017-09" db="EMBL/GenBank/DDBJ databases">
        <title>Depth-based differentiation of microbial function through sediment-hosted aquifers and enrichment of novel symbionts in the deep terrestrial subsurface.</title>
        <authorList>
            <person name="Probst A.J."/>
            <person name="Ladd B."/>
            <person name="Jarett J.K."/>
            <person name="Geller-Mcgrath D.E."/>
            <person name="Sieber C.M."/>
            <person name="Emerson J.B."/>
            <person name="Anantharaman K."/>
            <person name="Thomas B.C."/>
            <person name="Malmstrom R."/>
            <person name="Stieglmeier M."/>
            <person name="Klingl A."/>
            <person name="Woyke T."/>
            <person name="Ryan C.M."/>
            <person name="Banfield J.F."/>
        </authorList>
    </citation>
    <scope>NUCLEOTIDE SEQUENCE [LARGE SCALE GENOMIC DNA]</scope>
    <source>
        <strain evidence="3">CG07_land_8_20_14_0_80_42_15</strain>
    </source>
</reference>
<dbReference type="SUPFAM" id="SSF89550">
    <property type="entry name" value="PHP domain-like"/>
    <property type="match status" value="1"/>
</dbReference>
<dbReference type="GO" id="GO:0035312">
    <property type="term" value="F:5'-3' DNA exonuclease activity"/>
    <property type="evidence" value="ECO:0007669"/>
    <property type="project" value="TreeGrafter"/>
</dbReference>
<dbReference type="SMART" id="SM00481">
    <property type="entry name" value="POLIIIAc"/>
    <property type="match status" value="1"/>
</dbReference>
<dbReference type="PANTHER" id="PTHR42924">
    <property type="entry name" value="EXONUCLEASE"/>
    <property type="match status" value="1"/>
</dbReference>
<dbReference type="InterPro" id="IPR004013">
    <property type="entry name" value="PHP_dom"/>
</dbReference>
<name>A0A2J0KX51_9BACT</name>
<accession>A0A2J0KX51</accession>
<sequence length="4436" mass="498495">MEERVQNRRSEEVVKRGYLRKDIARSSKPLRGIIWCGLAISIYRLRIALNRVLLDSITISVLVSFLFSTITPSYSFALAPATGDQESYQSMLDYMWRLRHQQHNDETTPLTMDGFIAAHVESGDIYTISDIDSKLDPRLLDRLEEIKGAIGEILADSCPDVEDGHVLLRRLEERGIKIQLLVASDEENLPKYEEIDELTNGEEKGQEVRGHASTDYITLIVRRGELEKGEVLLGKGRSCHLATFVAGVCVHEIFARSSMAQTALEALGGQDVNRVRGLLHSLEGRRKQAEQEIIEHGQIEAPELRTELAQLEFDETLSDDLRDYAADASSQGHLPEDIIEIPYIGRRLQPERELTERQAEERASIELQKDIALLIADLKLVIADAKSASTDTQMAGIEGRMRKLLEQIKEIYTSVPVAIQENRPYGFYKDLLAQLKERRDSKNPGSIYQQIEEADRRNDAKALARLNQEAIRNNRLVLKVQMMVAGKILTGRSGLKESSMMRNAALWSLEGALNSAKALEDELHYRTQRLRVAKFVREIETTDPIGNIVRTFRLEGFNIEVLEPAPGQEEPKVSIRQQKWINVHTNLERIQQNIRKGNIAKALEQIDTLIALYNVRYIVAMERYRDIAGELKALRKVIQKLPDAQAPPASASEDTEARIDNIARNIVHPKQRIWVDIQFQDLAAAFRSRIHILAGYVTEYNLIVANKSNIEYYAEKLLVAREKGYLPQRNKNIILGGLTRLVEWTDRGFVYPKQFATIDLKPAIELIERDEFESAEKYLREAVAEMEKRLAEITRISANEKKAAVALYAEFRDHDVSARVEGIIASARDKNFDQALNQLSDLREMYFNQELVEPGYVRAEFLLRGVVSMIRGAQRQKNPEPTIAKLQERLDQVKEDIAHKNSYRVAVTQESGASRFIFINPGTTARGLLAMLKRNPNETSISTGAGWIPQDQLTSHKLRDSTTVTIASSENVSFGDICALDEHDPTFVGLDQQIAQTFDTLRKALGVEDQFISETQFDQALQMQGKATQTELAVIREDIKKFLREKIRGDLPNIYFLPSEGLYLWDVNNHNAAAHFSRDNHSIYINLNFVRFLQQNLDDPIELQQAFRALALHDALHIEGKAHISALRSSGQASPELMRVFDKAKFLHLVRHALADKNLNVLSSWNMQHSEYRSLQQRLRNNIAGGYPAVFTAWAEDIANIAEEVTGERRYIPYSDIRQRIAFNEEEDKKAFLEIVRRALKEDNIGMLSRKNVSRVDNALTRRLDNNVPGGYTAVLTRWAEDIANVVEEVTGQRRYITYEEVRRYRSFDEETDKKAFLEVARHALENNDLSMLSFAGMRVSNDALRTELHFNTPGGYSAVFTRWREDIADVAEEVTDKRRYILYEEVRRNQPFDKDIDKEAFLEIVQRAVEEDNLAMLSPTGMRGLDYALLGRLNNNIQGGYQGVFAEWREDIADIVEEVKGERRYLDYENDIIQTSSFGRVSYWMGKAFPSMLERNTAIVLFVMGLIDEPEKGRNWQVSFTPEGARYACFVDFYSNNGAGSIIFEPHGNRRESLADYEQTRRHQYKGTWVDQIQHVFFFERINALMSDILPQLLGREITEQERTRIAHLIEESERETQIALEIDATAEGAFAEWPEPGAGVVEIADVHLRQPEIVKVFEEEPELELAGAPGQNLVKGDIPESDISNEQQSLIEGGFAVAWNMKNADQVIAILEKETLEDDDYAALLSLLPNLPANTRELLKQNLESPEARKTLAGSIRAESDAVMDALKDAEAYAETFKDEYRQFFLENIKSLEKRRFVVFFSKEGLFANGQVLGHGSANNNSTYIHTSGINNLGVTGIALVLLHEHMDAIRGRHEEDIENEIFDKEIRTPWEASMVCRWIRTNGSQGRIDPGLEGLRSSGGPLYAGLANLARLIKYISENNIQIKPGLEDEIASAFELCVISNETRTQAQNAFRHNYYIRAYLGGIYQRQALSLIEELPLAEDNVKRSMMRAMMVRRLTQGPQGGKIIEVGSGFSIHPLLQAVLNPAVDQVVTVDRRSLLDRDTQIIPARNLIDELEKRGCQYIPIEMDAVNLVPKCGFGSDTFDHASAFDIFGGMDYSEYANWTMNDFSNRKPPPYKIMQNLLNLVREGGTILVTSTSPGIGIPIDSAELLDRVAKDMGIVIRGGNSFKYDVSDSKGVLFAVLKKPAKEPNGYTPLDEEHHLFQNVFKLAVRYQEHSARYVNGALNTSVLEQTIANLRGFLRVAELRVTTAKQFLSGGERVEGAREKLSEMRQKLRYMAVLTSSVYALAIEGLGREMEPVQREKVEALDTVLALRKELTGTADIKEREAIIQRMIYYTNLFQDSRSASQVEDQIKDFERELRALRTGYVITDEELQLVLEDIRAGEGANSEILMAQITAKREYADEIKRRYVEHESPLNPLAIDTVIQRCAERKQVFSLFDQDIRVLGAEFGDAIRMSGATGTLAGLKRVLESTGGDIQIAFVNSEAELPVYQGERVWGHAGTYVTAFALPSEMHTPEGRRKIIARLFHEIRARSHKPEQPLDEFEITNVSIANDVMVNGCLMDPGLRAEFAGLTFPEELDIMERDYAIDFESGRFKFIATLFLGAAGAALAGCPKPAPQPQPKPPAVVEPAAPVPIQPAAPAPSSELMAQVQNSAKVIKSIPNGKFTAMFWDTAEIDTANDFKDLAAFGFNEVIVDGYDFEQGNIRVERMEKIIIAAYDAGITSFKFVMGAPDWPYEGKGFAVQATTTLCGKMAELKRNLEQRDLPGVAGIIKGIAIDVEPHTVENWDYDLGPYCSLHNQLESIASKNKLTYNRIEAFWYAQPTTEDGKRIKNYTTVTGDDVSYIMSYRATGNGTFGMASFIGEKSYHVGGFDLVETSPIGYSGAYNSLPRALSKYVELSKAQRGKTFNGAFVHAGSINDFRVALNGWREGRVVAQDQNLAKGIPGSPNEVEAEIRAEQDRLINEGFAVAWSMRHADEIMNILQKDGELTEEDCDVLVDFFPDLTDRTATRGLLIRNLAGRPVRQALIRSIQAQRHAIFNISLHQDIYRDMFKEEYRDSVEANMPALRNRRFVIFFSNEGFFAQARVLGHGSPDDRYNSIYMHTDSIETLNFDSLALIMLHEHMDAVRGRHENDIQDNIFYVNIKQPWNGMLGITQTENVAFNTYALASGVRTRAEFLNGREVHIRGVAPEPRRIINYIRALRTRTDDGRMAVPQVFRVYIPLLKIDQAASMANGEIVFERKTDDELPPETADALRQAAEQGIFELVELEEIDDYRREARNLNVDENSFIQAFTGTNSIPFVSEWVDGPNVYDFIAMHRDNPELMRRLGAGLARTQKALHRSGLICGDTHGGQFVVKGEAEEVLRVDLVNVYSVEEEWRENIRIEHGEIMNVLSGTEGLETFLDGYTPLAVDNLVRGVEGPEHVDWGERLESAIEAARIELMQPMLSNNIEGGMLARRVATGDCEAIVVEDEEGVFNLGTQEVASCVAVCAFGIRPNGKRVLGLGHFRGASLSDTKRNFERLLRRMELRGAIPDSIQTCFVGVWPTDEPFRMVIRSMQAQYSDLIKAIWFNDSNERLTIVVGSNMRIYYSDWYNLSEPVPDSELCRYFTPGSEARMARNGVVQPLEGQAAPGQPMGNGLALQDQNLIKGNIPEADIRAEQTRLINEGFAVAWNAGNVDQIITALEKDKLDDADITLMLSLFDNPLGNLNELLAEHLRSPPVKAVLLASIKAQKQALDDIRANPAKYAGMFKVPITQDNIDSLLNRRFVVFISDRGAFAEGSVLGHGSNDTSYNSVYMHTVGIQGLGQDGIALVMLHENMDAIRGTHEEDIDDARFDAVIRQPWEVIIARNTIEELLGDQNREARLEAARVLKRAENFDNIKLLGRVEVDWHTHTYHSDGYQTPTALVYEAYRRGLKAVAITDHNSFEGVEEAIEAGKIFGIEIIPGIEIMTSDYQRYGTEILAYWPNAEGFLTWFNSPNGIAARERFKGIAMTQEDMLWETAAAIMKAYPAIEINRDELASYARNVPLTVGSIAESIWHNYGPRVAEIVGSSEPINNSQDVYDRLVVKFMDFGDALFPTPQEAVRFAAANGGIAVLAHPKQYIKNGDSMDGLRAYVSELAEAGLKGLQVSDWRNSDEDTRAFRGLAQEFGLIMLAGSDYHGAPYSPVSTLALGGVTEEHPNGNLDLELGAYAQVAVLKSAQSAIASTTQAVPPVVDATMELKRNHQLTSHVESGMVAPNVTKREEPVVIFMDTDTVPYGQKTETDAELVTLRELYQKRYGDNVILIKGSISEGKLDTELARLEREGVSINMANVIVIAAQSNEENMPSGISEANKTIIANVDTDSFIHIEPIVGFALARAFANETTQEADMHNLFNLYKAISDEANALTEEEFRAAITNRQKIVIILPKPQPFDSDELKQLHEYAHELLGSA</sequence>
<dbReference type="GO" id="GO:0004534">
    <property type="term" value="F:5'-3' RNA exonuclease activity"/>
    <property type="evidence" value="ECO:0007669"/>
    <property type="project" value="TreeGrafter"/>
</dbReference>
<dbReference type="InterPro" id="IPR016195">
    <property type="entry name" value="Pol/histidinol_Pase-like"/>
</dbReference>
<keyword evidence="1" id="KW-0812">Transmembrane</keyword>
<dbReference type="Gene3D" id="1.10.150.650">
    <property type="match status" value="1"/>
</dbReference>